<comment type="caution">
    <text evidence="1">The sequence shown here is derived from an EMBL/GenBank/DDBJ whole genome shotgun (WGS) entry which is preliminary data.</text>
</comment>
<evidence type="ECO:0000313" key="2">
    <source>
        <dbReference type="Proteomes" id="UP000581688"/>
    </source>
</evidence>
<proteinExistence type="predicted"/>
<dbReference type="AlphaFoldDB" id="A0A841Q5C0"/>
<accession>A0A841Q5C0</accession>
<name>A0A841Q5C0_9BACI</name>
<organism evidence="1 2">
    <name type="scientific">Salirhabdus euzebyi</name>
    <dbReference type="NCBI Taxonomy" id="394506"/>
    <lineage>
        <taxon>Bacteria</taxon>
        <taxon>Bacillati</taxon>
        <taxon>Bacillota</taxon>
        <taxon>Bacilli</taxon>
        <taxon>Bacillales</taxon>
        <taxon>Bacillaceae</taxon>
        <taxon>Salirhabdus</taxon>
    </lineage>
</organism>
<sequence length="34" mass="3998">MYKLDLTVKAVKSGSTIHLLDNNHKEEILRRRAF</sequence>
<dbReference type="Proteomes" id="UP000581688">
    <property type="component" value="Unassembled WGS sequence"/>
</dbReference>
<gene>
    <name evidence="1" type="ORF">HNQ94_002037</name>
</gene>
<protein>
    <submittedName>
        <fullName evidence="1">Uncharacterized protein</fullName>
    </submittedName>
</protein>
<reference evidence="1 2" key="1">
    <citation type="submission" date="2020-08" db="EMBL/GenBank/DDBJ databases">
        <title>Genomic Encyclopedia of Type Strains, Phase IV (KMG-IV): sequencing the most valuable type-strain genomes for metagenomic binning, comparative biology and taxonomic classification.</title>
        <authorList>
            <person name="Goeker M."/>
        </authorList>
    </citation>
    <scope>NUCLEOTIDE SEQUENCE [LARGE SCALE GENOMIC DNA]</scope>
    <source>
        <strain evidence="1 2">DSM 19612</strain>
    </source>
</reference>
<evidence type="ECO:0000313" key="1">
    <source>
        <dbReference type="EMBL" id="MBB6453588.1"/>
    </source>
</evidence>
<keyword evidence="2" id="KW-1185">Reference proteome</keyword>
<dbReference type="EMBL" id="JACHGH010000005">
    <property type="protein sequence ID" value="MBB6453588.1"/>
    <property type="molecule type" value="Genomic_DNA"/>
</dbReference>